<keyword evidence="4" id="KW-1185">Reference proteome</keyword>
<feature type="compositionally biased region" description="Basic and acidic residues" evidence="2">
    <location>
        <begin position="453"/>
        <end position="466"/>
    </location>
</feature>
<organism evidence="3 4">
    <name type="scientific">Hermanssonia centrifuga</name>
    <dbReference type="NCBI Taxonomy" id="98765"/>
    <lineage>
        <taxon>Eukaryota</taxon>
        <taxon>Fungi</taxon>
        <taxon>Dikarya</taxon>
        <taxon>Basidiomycota</taxon>
        <taxon>Agaricomycotina</taxon>
        <taxon>Agaricomycetes</taxon>
        <taxon>Polyporales</taxon>
        <taxon>Meruliaceae</taxon>
        <taxon>Hermanssonia</taxon>
    </lineage>
</organism>
<feature type="compositionally biased region" description="Polar residues" evidence="2">
    <location>
        <begin position="441"/>
        <end position="451"/>
    </location>
</feature>
<name>A0A4S4K6V2_9APHY</name>
<protein>
    <submittedName>
        <fullName evidence="3">Uncharacterized protein</fullName>
    </submittedName>
</protein>
<accession>A0A4S4K6V2</accession>
<feature type="region of interest" description="Disordered" evidence="2">
    <location>
        <begin position="196"/>
        <end position="230"/>
    </location>
</feature>
<evidence type="ECO:0000256" key="2">
    <source>
        <dbReference type="SAM" id="MobiDB-lite"/>
    </source>
</evidence>
<keyword evidence="1" id="KW-0175">Coiled coil</keyword>
<reference evidence="3 4" key="1">
    <citation type="submission" date="2019-02" db="EMBL/GenBank/DDBJ databases">
        <title>Genome sequencing of the rare red list fungi Phlebia centrifuga.</title>
        <authorList>
            <person name="Buettner E."/>
            <person name="Kellner H."/>
        </authorList>
    </citation>
    <scope>NUCLEOTIDE SEQUENCE [LARGE SCALE GENOMIC DNA]</scope>
    <source>
        <strain evidence="3 4">DSM 108282</strain>
    </source>
</reference>
<dbReference type="Proteomes" id="UP000309038">
    <property type="component" value="Unassembled WGS sequence"/>
</dbReference>
<dbReference type="AlphaFoldDB" id="A0A4S4K6V2"/>
<evidence type="ECO:0000313" key="4">
    <source>
        <dbReference type="Proteomes" id="UP000309038"/>
    </source>
</evidence>
<evidence type="ECO:0000256" key="1">
    <source>
        <dbReference type="SAM" id="Coils"/>
    </source>
</evidence>
<gene>
    <name evidence="3" type="ORF">EW026_g7720</name>
</gene>
<proteinExistence type="predicted"/>
<feature type="coiled-coil region" evidence="1">
    <location>
        <begin position="26"/>
        <end position="53"/>
    </location>
</feature>
<evidence type="ECO:0000313" key="3">
    <source>
        <dbReference type="EMBL" id="THG93538.1"/>
    </source>
</evidence>
<dbReference type="EMBL" id="SGPJ01000634">
    <property type="protein sequence ID" value="THG93538.1"/>
    <property type="molecule type" value="Genomic_DNA"/>
</dbReference>
<sequence>METLKFTHDRNLAAEVKAKNQLNIKLNQFTEYNQAVEKDRDELRDAVLSLVEKEPLAQPGEEMVSKTNEADVGATADFMPIIVASLRAALEKERASHARTHDQAELEILSLRAQLARRDAELAACVIHTDHSSLVPALDPIPNVESTSKRDKIPASSLTPEEAVRVLGLSAVKNRELEIEIKQLASRLEAARAQTRVPTPLTGPGVSGRASPRSPNLEPFAPHDSPSPYAMTPLDAATPFHAPMTESTTAPSLERGTTNQAIGKFEEQIKRIGEEIDAFKARRQGWSEISTSTAHPPDAQVDRGHSELADLHVKFIQLKETTAKREAELEAEIACLKCTIAEQATLTPGTLISLESPGRVGPVPTQPVEETHWEDNDAEQSMELATPLQPTIVLSDGETITMTNAPVKDVEPHMIPLPEPQSSSSPPQAPSLRDRPPTPFSFASPTASNESPAKVRGDNDKPNADERLSVLERELDNARKEVAERDMALVEMRTLVNDLRIEIKETV</sequence>
<feature type="region of interest" description="Disordered" evidence="2">
    <location>
        <begin position="410"/>
        <end position="466"/>
    </location>
</feature>
<comment type="caution">
    <text evidence="3">The sequence shown here is derived from an EMBL/GenBank/DDBJ whole genome shotgun (WGS) entry which is preliminary data.</text>
</comment>